<keyword evidence="4 6" id="KW-0472">Membrane</keyword>
<feature type="transmembrane region" description="Helical" evidence="6">
    <location>
        <begin position="174"/>
        <end position="195"/>
    </location>
</feature>
<evidence type="ECO:0000256" key="6">
    <source>
        <dbReference type="SAM" id="Phobius"/>
    </source>
</evidence>
<gene>
    <name evidence="8" type="ORF">EJ06DRAFT_483764</name>
</gene>
<dbReference type="Pfam" id="PF20684">
    <property type="entry name" value="Fung_rhodopsin"/>
    <property type="match status" value="1"/>
</dbReference>
<dbReference type="InterPro" id="IPR049326">
    <property type="entry name" value="Rhodopsin_dom_fungi"/>
</dbReference>
<evidence type="ECO:0000256" key="2">
    <source>
        <dbReference type="ARBA" id="ARBA00022692"/>
    </source>
</evidence>
<feature type="transmembrane region" description="Helical" evidence="6">
    <location>
        <begin position="59"/>
        <end position="81"/>
    </location>
</feature>
<feature type="domain" description="Rhodopsin" evidence="7">
    <location>
        <begin position="2"/>
        <end position="234"/>
    </location>
</feature>
<comment type="subcellular location">
    <subcellularLocation>
        <location evidence="1">Membrane</location>
        <topology evidence="1">Multi-pass membrane protein</topology>
    </subcellularLocation>
</comment>
<dbReference type="OrthoDB" id="5278984at2759"/>
<keyword evidence="3 6" id="KW-1133">Transmembrane helix</keyword>
<evidence type="ECO:0000259" key="7">
    <source>
        <dbReference type="Pfam" id="PF20684"/>
    </source>
</evidence>
<dbReference type="EMBL" id="ML996707">
    <property type="protein sequence ID" value="KAF2396331.1"/>
    <property type="molecule type" value="Genomic_DNA"/>
</dbReference>
<protein>
    <recommendedName>
        <fullName evidence="7">Rhodopsin domain-containing protein</fullName>
    </recommendedName>
</protein>
<feature type="transmembrane region" description="Helical" evidence="6">
    <location>
        <begin position="133"/>
        <end position="153"/>
    </location>
</feature>
<organism evidence="8 9">
    <name type="scientific">Trichodelitschia bisporula</name>
    <dbReference type="NCBI Taxonomy" id="703511"/>
    <lineage>
        <taxon>Eukaryota</taxon>
        <taxon>Fungi</taxon>
        <taxon>Dikarya</taxon>
        <taxon>Ascomycota</taxon>
        <taxon>Pezizomycotina</taxon>
        <taxon>Dothideomycetes</taxon>
        <taxon>Dothideomycetes incertae sedis</taxon>
        <taxon>Phaeotrichales</taxon>
        <taxon>Phaeotrichaceae</taxon>
        <taxon>Trichodelitschia</taxon>
    </lineage>
</organism>
<sequence>MYARCQPRNLWWDDYTICGAMVLSFASFAVTIAAMTVGYGRHIEHVSKTDFVTFSHLMFINQPLWVLEVTLVKISVAFMLLRIRRTRGWRIAMWVTIAYLTVNAVVVIAFQFTECRPLSFYWNRSLTGGVCRSPKVVQICVIVTSVVFIFSDVQSSLLPLTFIFTLNRPLRERVALSVLMGMGLLASIVGSLKLIGIGTLHRNPDPTWNNVPVKVGSFAEACLGLIAACMPPLKARGERWLRRAGAAMSEVVRRSTGSQNTLLMRSKTIARPKEETYDQVVSVTESEKGILEACEKGSVVVVERDLLGSKDERIGPD</sequence>
<name>A0A6G1HKA9_9PEZI</name>
<dbReference type="GO" id="GO:0016020">
    <property type="term" value="C:membrane"/>
    <property type="evidence" value="ECO:0007669"/>
    <property type="project" value="UniProtKB-SubCell"/>
</dbReference>
<dbReference type="Proteomes" id="UP000799640">
    <property type="component" value="Unassembled WGS sequence"/>
</dbReference>
<feature type="transmembrane region" description="Helical" evidence="6">
    <location>
        <begin position="93"/>
        <end position="113"/>
    </location>
</feature>
<dbReference type="AlphaFoldDB" id="A0A6G1HKA9"/>
<evidence type="ECO:0000313" key="9">
    <source>
        <dbReference type="Proteomes" id="UP000799640"/>
    </source>
</evidence>
<reference evidence="8" key="1">
    <citation type="journal article" date="2020" name="Stud. Mycol.">
        <title>101 Dothideomycetes genomes: a test case for predicting lifestyles and emergence of pathogens.</title>
        <authorList>
            <person name="Haridas S."/>
            <person name="Albert R."/>
            <person name="Binder M."/>
            <person name="Bloem J."/>
            <person name="Labutti K."/>
            <person name="Salamov A."/>
            <person name="Andreopoulos B."/>
            <person name="Baker S."/>
            <person name="Barry K."/>
            <person name="Bills G."/>
            <person name="Bluhm B."/>
            <person name="Cannon C."/>
            <person name="Castanera R."/>
            <person name="Culley D."/>
            <person name="Daum C."/>
            <person name="Ezra D."/>
            <person name="Gonzalez J."/>
            <person name="Henrissat B."/>
            <person name="Kuo A."/>
            <person name="Liang C."/>
            <person name="Lipzen A."/>
            <person name="Lutzoni F."/>
            <person name="Magnuson J."/>
            <person name="Mondo S."/>
            <person name="Nolan M."/>
            <person name="Ohm R."/>
            <person name="Pangilinan J."/>
            <person name="Park H.-J."/>
            <person name="Ramirez L."/>
            <person name="Alfaro M."/>
            <person name="Sun H."/>
            <person name="Tritt A."/>
            <person name="Yoshinaga Y."/>
            <person name="Zwiers L.-H."/>
            <person name="Turgeon B."/>
            <person name="Goodwin S."/>
            <person name="Spatafora J."/>
            <person name="Crous P."/>
            <person name="Grigoriev I."/>
        </authorList>
    </citation>
    <scope>NUCLEOTIDE SEQUENCE</scope>
    <source>
        <strain evidence="8">CBS 262.69</strain>
    </source>
</reference>
<evidence type="ECO:0000256" key="4">
    <source>
        <dbReference type="ARBA" id="ARBA00023136"/>
    </source>
</evidence>
<dbReference type="PANTHER" id="PTHR33048">
    <property type="entry name" value="PTH11-LIKE INTEGRAL MEMBRANE PROTEIN (AFU_ORTHOLOGUE AFUA_5G11245)"/>
    <property type="match status" value="1"/>
</dbReference>
<evidence type="ECO:0000313" key="8">
    <source>
        <dbReference type="EMBL" id="KAF2396331.1"/>
    </source>
</evidence>
<feature type="transmembrane region" description="Helical" evidence="6">
    <location>
        <begin position="12"/>
        <end position="39"/>
    </location>
</feature>
<evidence type="ECO:0000256" key="3">
    <source>
        <dbReference type="ARBA" id="ARBA00022989"/>
    </source>
</evidence>
<comment type="similarity">
    <text evidence="5">Belongs to the SAT4 family.</text>
</comment>
<accession>A0A6G1HKA9</accession>
<keyword evidence="2 6" id="KW-0812">Transmembrane</keyword>
<dbReference type="InterPro" id="IPR052337">
    <property type="entry name" value="SAT4-like"/>
</dbReference>
<proteinExistence type="inferred from homology"/>
<keyword evidence="9" id="KW-1185">Reference proteome</keyword>
<dbReference type="PANTHER" id="PTHR33048:SF129">
    <property type="entry name" value="INTEGRAL MEMBRANE PROTEIN-RELATED"/>
    <property type="match status" value="1"/>
</dbReference>
<evidence type="ECO:0000256" key="5">
    <source>
        <dbReference type="ARBA" id="ARBA00038359"/>
    </source>
</evidence>
<evidence type="ECO:0000256" key="1">
    <source>
        <dbReference type="ARBA" id="ARBA00004141"/>
    </source>
</evidence>